<gene>
    <name evidence="1" type="ORF">ACFPFU_01765</name>
</gene>
<evidence type="ECO:0000313" key="2">
    <source>
        <dbReference type="Proteomes" id="UP001595818"/>
    </source>
</evidence>
<dbReference type="EMBL" id="JBHSJJ010000001">
    <property type="protein sequence ID" value="MFC4870394.1"/>
    <property type="molecule type" value="Genomic_DNA"/>
</dbReference>
<dbReference type="Gene3D" id="1.20.120.450">
    <property type="entry name" value="dinb family like domain"/>
    <property type="match status" value="1"/>
</dbReference>
<reference evidence="2" key="1">
    <citation type="journal article" date="2019" name="Int. J. Syst. Evol. Microbiol.">
        <title>The Global Catalogue of Microorganisms (GCM) 10K type strain sequencing project: providing services to taxonomists for standard genome sequencing and annotation.</title>
        <authorList>
            <consortium name="The Broad Institute Genomics Platform"/>
            <consortium name="The Broad Institute Genome Sequencing Center for Infectious Disease"/>
            <person name="Wu L."/>
            <person name="Ma J."/>
        </authorList>
    </citation>
    <scope>NUCLEOTIDE SEQUENCE [LARGE SCALE GENOMIC DNA]</scope>
    <source>
        <strain evidence="2">CGMCC 4.7466</strain>
    </source>
</reference>
<dbReference type="Proteomes" id="UP001595818">
    <property type="component" value="Unassembled WGS sequence"/>
</dbReference>
<name>A0ABV9SVN3_9BACT</name>
<dbReference type="InterPro" id="IPR011466">
    <property type="entry name" value="DUF1572"/>
</dbReference>
<sequence>MPNPYLDSVLNLLLHYKTMAEKAMKQVPEEKLFWQHNQDSNSIATIVKHMWGNMRSRWTDFLASDGEKEWRERDAEFDNDLKDRGEVLEKWEEGWRITFEALRPLTASDLEKTVYIRNRKHTVVDAINTQLAHYASHIGQIIYLSKMLAEGPWESLSIPKRKSKT</sequence>
<comment type="caution">
    <text evidence="1">The sequence shown here is derived from an EMBL/GenBank/DDBJ whole genome shotgun (WGS) entry which is preliminary data.</text>
</comment>
<keyword evidence="2" id="KW-1185">Reference proteome</keyword>
<dbReference type="InterPro" id="IPR034660">
    <property type="entry name" value="DinB/YfiT-like"/>
</dbReference>
<dbReference type="SUPFAM" id="SSF109854">
    <property type="entry name" value="DinB/YfiT-like putative metalloenzymes"/>
    <property type="match status" value="1"/>
</dbReference>
<dbReference type="Pfam" id="PF07609">
    <property type="entry name" value="DUF1572"/>
    <property type="match status" value="1"/>
</dbReference>
<dbReference type="RefSeq" id="WP_377060891.1">
    <property type="nucleotide sequence ID" value="NZ_JBHSJJ010000001.1"/>
</dbReference>
<accession>A0ABV9SVN3</accession>
<proteinExistence type="predicted"/>
<evidence type="ECO:0000313" key="1">
    <source>
        <dbReference type="EMBL" id="MFC4870394.1"/>
    </source>
</evidence>
<protein>
    <submittedName>
        <fullName evidence="1">DUF1572 family protein</fullName>
    </submittedName>
</protein>
<organism evidence="1 2">
    <name type="scientific">Negadavirga shengliensis</name>
    <dbReference type="NCBI Taxonomy" id="1389218"/>
    <lineage>
        <taxon>Bacteria</taxon>
        <taxon>Pseudomonadati</taxon>
        <taxon>Bacteroidota</taxon>
        <taxon>Cytophagia</taxon>
        <taxon>Cytophagales</taxon>
        <taxon>Cyclobacteriaceae</taxon>
        <taxon>Negadavirga</taxon>
    </lineage>
</organism>